<protein>
    <recommendedName>
        <fullName evidence="4">Leucine-rich repeat domain-containing protein</fullName>
    </recommendedName>
</protein>
<dbReference type="Gene3D" id="3.80.10.10">
    <property type="entry name" value="Ribonuclease Inhibitor"/>
    <property type="match status" value="2"/>
</dbReference>
<feature type="compositionally biased region" description="Polar residues" evidence="1">
    <location>
        <begin position="406"/>
        <end position="433"/>
    </location>
</feature>
<dbReference type="PANTHER" id="PTHR45661">
    <property type="entry name" value="SURFACE ANTIGEN"/>
    <property type="match status" value="1"/>
</dbReference>
<dbReference type="PANTHER" id="PTHR45661:SF3">
    <property type="entry name" value="IG-LIKE DOMAIN-CONTAINING PROTEIN"/>
    <property type="match status" value="1"/>
</dbReference>
<dbReference type="InterPro" id="IPR053139">
    <property type="entry name" value="Surface_bspA-like"/>
</dbReference>
<dbReference type="Pfam" id="PF13306">
    <property type="entry name" value="LRR_5"/>
    <property type="match status" value="3"/>
</dbReference>
<proteinExistence type="predicted"/>
<feature type="region of interest" description="Disordered" evidence="1">
    <location>
        <begin position="402"/>
        <end position="437"/>
    </location>
</feature>
<dbReference type="InterPro" id="IPR032675">
    <property type="entry name" value="LRR_dom_sf"/>
</dbReference>
<gene>
    <name evidence="2" type="ORF">M9Y10_030195</name>
</gene>
<dbReference type="EMBL" id="JAPFFF010000004">
    <property type="protein sequence ID" value="KAK8892942.1"/>
    <property type="molecule type" value="Genomic_DNA"/>
</dbReference>
<dbReference type="Proteomes" id="UP001470230">
    <property type="component" value="Unassembled WGS sequence"/>
</dbReference>
<sequence>MEILEREGINFQLNLDDFTASVIESPNAFGSIVIPHHLRYRRQNFNVTIIKSNAFDQNTIDSIIFAKNSEVTTFEDEAFQNSSIKLIQIPPKLKILEDRCFFLLKDLVVFDVSPKNNLFSFYNNELLIGKSDENQSTFDIVYFARSDLTEVVIPSSIKLIKRYAFSESTDLLSIKFEEDSQLEHIEGWVLCENLKKLEIPKNLKSTEKDAFRYASSLEDIQISPENRVYSWINNTFIVRKEDGNDHIAFCRRNVTGVQIPKNIKGIDAYAFTKCEKLESITFEEGSTLEVINDDAFEDIKGPKNLIIPSSVKFVSSYAFSCVVNLESIQFLSEEIEIESNCFYCSENLTKISFPNAKKIIFNDSFEEATKIYIREDAEISGLFIDNNPNHIERIKEIVEKPKAKPANNQQLNSTNPEQKGQVNEKAPTTTNPEPVNDSKCCLLV</sequence>
<comment type="caution">
    <text evidence="2">The sequence shown here is derived from an EMBL/GenBank/DDBJ whole genome shotgun (WGS) entry which is preliminary data.</text>
</comment>
<evidence type="ECO:0000256" key="1">
    <source>
        <dbReference type="SAM" id="MobiDB-lite"/>
    </source>
</evidence>
<dbReference type="InterPro" id="IPR026906">
    <property type="entry name" value="LRR_5"/>
</dbReference>
<keyword evidence="3" id="KW-1185">Reference proteome</keyword>
<reference evidence="2 3" key="1">
    <citation type="submission" date="2024-04" db="EMBL/GenBank/DDBJ databases">
        <title>Tritrichomonas musculus Genome.</title>
        <authorList>
            <person name="Alves-Ferreira E."/>
            <person name="Grigg M."/>
            <person name="Lorenzi H."/>
            <person name="Galac M."/>
        </authorList>
    </citation>
    <scope>NUCLEOTIDE SEQUENCE [LARGE SCALE GENOMIC DNA]</scope>
    <source>
        <strain evidence="2 3">EAF2021</strain>
    </source>
</reference>
<evidence type="ECO:0000313" key="2">
    <source>
        <dbReference type="EMBL" id="KAK8892942.1"/>
    </source>
</evidence>
<evidence type="ECO:0000313" key="3">
    <source>
        <dbReference type="Proteomes" id="UP001470230"/>
    </source>
</evidence>
<evidence type="ECO:0008006" key="4">
    <source>
        <dbReference type="Google" id="ProtNLM"/>
    </source>
</evidence>
<dbReference type="SUPFAM" id="SSF52058">
    <property type="entry name" value="L domain-like"/>
    <property type="match status" value="1"/>
</dbReference>
<organism evidence="2 3">
    <name type="scientific">Tritrichomonas musculus</name>
    <dbReference type="NCBI Taxonomy" id="1915356"/>
    <lineage>
        <taxon>Eukaryota</taxon>
        <taxon>Metamonada</taxon>
        <taxon>Parabasalia</taxon>
        <taxon>Tritrichomonadida</taxon>
        <taxon>Tritrichomonadidae</taxon>
        <taxon>Tritrichomonas</taxon>
    </lineage>
</organism>
<accession>A0ABR2KPA4</accession>
<name>A0ABR2KPA4_9EUKA</name>